<dbReference type="SUPFAM" id="SSF52540">
    <property type="entry name" value="P-loop containing nucleoside triphosphate hydrolases"/>
    <property type="match status" value="2"/>
</dbReference>
<feature type="domain" description="Orc1-like AAA ATPase" evidence="2">
    <location>
        <begin position="908"/>
        <end position="1032"/>
    </location>
</feature>
<feature type="region of interest" description="Disordered" evidence="1">
    <location>
        <begin position="51"/>
        <end position="150"/>
    </location>
</feature>
<feature type="region of interest" description="Disordered" evidence="1">
    <location>
        <begin position="610"/>
        <end position="643"/>
    </location>
</feature>
<dbReference type="InterPro" id="IPR041664">
    <property type="entry name" value="AAA_16"/>
</dbReference>
<feature type="region of interest" description="Disordered" evidence="1">
    <location>
        <begin position="414"/>
        <end position="433"/>
    </location>
</feature>
<reference evidence="3" key="1">
    <citation type="submission" date="2022-10" db="EMBL/GenBank/DDBJ databases">
        <title>The complete genomes of actinobacterial strains from the NBC collection.</title>
        <authorList>
            <person name="Joergensen T.S."/>
            <person name="Alvarez Arevalo M."/>
            <person name="Sterndorff E.B."/>
            <person name="Faurdal D."/>
            <person name="Vuksanovic O."/>
            <person name="Mourched A.-S."/>
            <person name="Charusanti P."/>
            <person name="Shaw S."/>
            <person name="Blin K."/>
            <person name="Weber T."/>
        </authorList>
    </citation>
    <scope>NUCLEOTIDE SEQUENCE</scope>
    <source>
        <strain evidence="3">NBC_00222</strain>
    </source>
</reference>
<feature type="region of interest" description="Disordered" evidence="1">
    <location>
        <begin position="1"/>
        <end position="39"/>
    </location>
</feature>
<dbReference type="RefSeq" id="WP_328953344.1">
    <property type="nucleotide sequence ID" value="NZ_CP108110.1"/>
</dbReference>
<dbReference type="Proteomes" id="UP001432222">
    <property type="component" value="Chromosome"/>
</dbReference>
<keyword evidence="4" id="KW-1185">Reference proteome</keyword>
<evidence type="ECO:0000259" key="2">
    <source>
        <dbReference type="Pfam" id="PF13191"/>
    </source>
</evidence>
<organism evidence="3 4">
    <name type="scientific">Kitasatospora purpeofusca</name>
    <dbReference type="NCBI Taxonomy" id="67352"/>
    <lineage>
        <taxon>Bacteria</taxon>
        <taxon>Bacillati</taxon>
        <taxon>Actinomycetota</taxon>
        <taxon>Actinomycetes</taxon>
        <taxon>Kitasatosporales</taxon>
        <taxon>Streptomycetaceae</taxon>
        <taxon>Kitasatospora</taxon>
    </lineage>
</organism>
<feature type="compositionally biased region" description="Low complexity" evidence="1">
    <location>
        <begin position="95"/>
        <end position="107"/>
    </location>
</feature>
<gene>
    <name evidence="3" type="ORF">OHA16_04335</name>
</gene>
<dbReference type="EMBL" id="CP108110">
    <property type="protein sequence ID" value="WUQ82277.1"/>
    <property type="molecule type" value="Genomic_DNA"/>
</dbReference>
<dbReference type="InterPro" id="IPR047738">
    <property type="entry name" value="SAV_2336-like_N"/>
</dbReference>
<evidence type="ECO:0000313" key="4">
    <source>
        <dbReference type="Proteomes" id="UP001432222"/>
    </source>
</evidence>
<dbReference type="PANTHER" id="PTHR47691:SF3">
    <property type="entry name" value="HTH-TYPE TRANSCRIPTIONAL REGULATOR RV0890C-RELATED"/>
    <property type="match status" value="1"/>
</dbReference>
<dbReference type="Pfam" id="PF13191">
    <property type="entry name" value="AAA_16"/>
    <property type="match status" value="1"/>
</dbReference>
<protein>
    <submittedName>
        <fullName evidence="3">ATP-binding protein</fullName>
    </submittedName>
</protein>
<dbReference type="PANTHER" id="PTHR47691">
    <property type="entry name" value="REGULATOR-RELATED"/>
    <property type="match status" value="1"/>
</dbReference>
<feature type="compositionally biased region" description="Pro residues" evidence="1">
    <location>
        <begin position="613"/>
        <end position="623"/>
    </location>
</feature>
<dbReference type="InterPro" id="IPR027417">
    <property type="entry name" value="P-loop_NTPase"/>
</dbReference>
<keyword evidence="3" id="KW-0067">ATP-binding</keyword>
<feature type="compositionally biased region" description="Low complexity" evidence="1">
    <location>
        <begin position="1"/>
        <end position="20"/>
    </location>
</feature>
<evidence type="ECO:0000313" key="3">
    <source>
        <dbReference type="EMBL" id="WUQ82277.1"/>
    </source>
</evidence>
<evidence type="ECO:0000256" key="1">
    <source>
        <dbReference type="SAM" id="MobiDB-lite"/>
    </source>
</evidence>
<proteinExistence type="predicted"/>
<feature type="compositionally biased region" description="Pro residues" evidence="1">
    <location>
        <begin position="108"/>
        <end position="121"/>
    </location>
</feature>
<accession>A0ABZ1TX50</accession>
<name>A0ABZ1TX50_9ACTN</name>
<keyword evidence="3" id="KW-0547">Nucleotide-binding</keyword>
<sequence>MGSAAPGGPTEGPTEGPAEGLTDALAGLLRPADGGPLPQDLADVLWIAGLAGLLDPPPSPPTASVPRPSAEPRPARARPSTVVPRQSPPPRPDGRAPADPAPAVAAPPTSPPAPPVRPPAGPHAALHPRSDTPETDEPDEPGGTDRSGGHVVQVTQPAALDGGLALARALRPLRRAVDAPGRASLDEEATAEATAETGILLPVWRPAQQPRFSVDLLVDTGATMAVWHRLAGELSTLLERHGAFADVRCWALDTDRPVPTLAPFHRRRPGAPAAARADWSRPLNDPTDRRILLVLTDGVGPAWYGKALPKFLAGAATARPAAALQVLPRRLWHRTALRTALVAARASVAGRPVPAFRSDAALPGIPRGSRGAELRADIRWLPVLEVDADWVTPWADLTAGRTSGWTPMLAAPIAGLPRPQRPTRPANDPATPAERVARFRAGSSPNAYRLACHLAAAPLSLPVMRLVQRATVPESGQTDLAELFLSGLIAPRGGTAADPDEQVYDFRDGVREELLAELTRTEAVHVLKQVLTKVSGRVAATFGGTREFRAVARLVGAVDDGEEAGGEVRLSARSLPFAEVAVTVLASAGGQHAALAARLAEAVARTALGRPAQPEPGPVPPLLRPDRLSPVRPVLSPPEPPRMIGRKRELAALAAAFAPDREASGSPGQPAVVIVVGDVGMGRRRLVQEYVAAYGGRHSFTHWIDAHSAASLERGLGRLWSALSSTDEPYDASSSAILWERLARHRDWLVVVDSFPRDGWPADPGYWFSIEPHGRGCVLVTTDGPGPWPPGATIVELGSLDTAEVLDELVARLGPAYDPYDSGRATALRRLAQRLPHMPDILAETDLDAELARALADATAPPTPTPPSRTSSNRVVVHATVQGLPVTLRLPIPGSAARSGIPAPSPAFTGRAEALAALLSFLIPVEPGQPPTRTAVVTGLPGVGKSELVLQAASTVLERGWYPGGALYLDLRGHANSSALSDPRAPATLLHALGVPDEIVPPALHDQADLFHTVVARLAGEAGPILLVLDNAPPSVDLGSFIPVDGPVTVLVTSRHSQPIDATRFDLRAMTPEDSVQLLQNGVQASLLGDERVSSPRGPWLALAELCDGLPLALTICAGRLADRPALPVAALVQELSDPGLRLDGLSHGERSLRVAFTESYLDLSSSEGRLFRLLSVYPYPELSTDVAAGVANLDLVVVEQLMAALARAHLVEPGPTRDHWRFPPLLRLYSLSRGVAHADVDDRATALDRLLEHYRLETNAAASGDRRDTIRFRHPEQVRAWLEAERPILVALAAYGAEHGRTDTAFAFTRSLLRALLSDRRFGDLTAIAESMRAIDRRRGDRTVAEWFLHALVQALDESRIRPVDRPAEDRAALDRLFRVLSGEEEVRTNQLYLAVQLPDADEASVLVLERILGEVQRASTIESALSRPSPGFGAELLLTFFEPGDPLATAGRAFLDLWDRVKRLAPDDRPRTPIAVSVLHGDHPEHLPGAEQLRLRITGDRYDRHRLVTAVAVSRPVFDLLTEQFGTDITMRFDLLLVEGAEPPAEDASYLYSGDPQLLGLILSHPTAGRIIES</sequence>
<dbReference type="GO" id="GO:0005524">
    <property type="term" value="F:ATP binding"/>
    <property type="evidence" value="ECO:0007669"/>
    <property type="project" value="UniProtKB-KW"/>
</dbReference>
<feature type="compositionally biased region" description="Acidic residues" evidence="1">
    <location>
        <begin position="133"/>
        <end position="142"/>
    </location>
</feature>
<dbReference type="Gene3D" id="3.40.50.300">
    <property type="entry name" value="P-loop containing nucleotide triphosphate hydrolases"/>
    <property type="match status" value="2"/>
</dbReference>
<dbReference type="NCBIfam" id="NF041121">
    <property type="entry name" value="SAV_2336_NTERM"/>
    <property type="match status" value="1"/>
</dbReference>